<dbReference type="InterPro" id="IPR025159">
    <property type="entry name" value="AbiEi_N"/>
</dbReference>
<dbReference type="InterPro" id="IPR010998">
    <property type="entry name" value="Integrase_recombinase_N"/>
</dbReference>
<evidence type="ECO:0000256" key="1">
    <source>
        <dbReference type="ARBA" id="ARBA00008857"/>
    </source>
</evidence>
<reference evidence="6 7" key="1">
    <citation type="journal article" date="2019" name="ACS Chem. Biol.">
        <title>Identification and Mobilization of a Cryptic Antibiotic Biosynthesis Gene Locus from a Human-Pathogenic Nocardia Isolate.</title>
        <authorList>
            <person name="Herisse M."/>
            <person name="Ishida K."/>
            <person name="Porter J.L."/>
            <person name="Howden B."/>
            <person name="Hertweck C."/>
            <person name="Stinear T.P."/>
            <person name="Pidot S.J."/>
        </authorList>
    </citation>
    <scope>NUCLEOTIDE SEQUENCE [LARGE SCALE GENOMIC DNA]</scope>
    <source>
        <strain evidence="6 7">AUSMDU00012715</strain>
    </source>
</reference>
<dbReference type="GO" id="GO:0003677">
    <property type="term" value="F:DNA binding"/>
    <property type="evidence" value="ECO:0007669"/>
    <property type="project" value="UniProtKB-KW"/>
</dbReference>
<evidence type="ECO:0000256" key="2">
    <source>
        <dbReference type="ARBA" id="ARBA00023125"/>
    </source>
</evidence>
<dbReference type="InterPro" id="IPR050090">
    <property type="entry name" value="Tyrosine_recombinase_XerCD"/>
</dbReference>
<dbReference type="GO" id="GO:0006310">
    <property type="term" value="P:DNA recombination"/>
    <property type="evidence" value="ECO:0007669"/>
    <property type="project" value="UniProtKB-KW"/>
</dbReference>
<evidence type="ECO:0000313" key="7">
    <source>
        <dbReference type="Proteomes" id="UP000500953"/>
    </source>
</evidence>
<dbReference type="GO" id="GO:0015074">
    <property type="term" value="P:DNA integration"/>
    <property type="evidence" value="ECO:0007669"/>
    <property type="project" value="InterPro"/>
</dbReference>
<dbReference type="InterPro" id="IPR013762">
    <property type="entry name" value="Integrase-like_cat_sf"/>
</dbReference>
<evidence type="ECO:0000256" key="4">
    <source>
        <dbReference type="SAM" id="MobiDB-lite"/>
    </source>
</evidence>
<organism evidence="6 7">
    <name type="scientific">Nocardia terpenica</name>
    <dbReference type="NCBI Taxonomy" id="455432"/>
    <lineage>
        <taxon>Bacteria</taxon>
        <taxon>Bacillati</taxon>
        <taxon>Actinomycetota</taxon>
        <taxon>Actinomycetes</taxon>
        <taxon>Mycobacteriales</taxon>
        <taxon>Nocardiaceae</taxon>
        <taxon>Nocardia</taxon>
    </lineage>
</organism>
<sequence>MVTDESRRSRRSEPINSHTADNGTKTYWFRVDIGTKPDGTRDRQRFTYSTMKEARREYRRITTEVAEGRYVPHTKITVGEYVTSWLDGRRDVRRVTVEGYRHTLRPVIDRLGNQPLQKLTKKHLDDLVTWRLTKGRRGRQPLGETATAILEFVGRHPEGVRYADVVDAFGANGSQYLTRLLRSGRLTRVRRGLYTLSADAPAPPDPVGVSERTVTTMLMQLTAALDDAVNQGLVTRNVARLVRRPTVRNNDLRVWTRDQSRQFREHVHPHRLYALFLLSLCGLRRSEVMGMEWSAVDFDAGTVEIRQGRVAVTATETEIGDPKSWRSGRTLPVPPDVLRALRTFSACQAAEKLALGQRYPDDHDLVARSEDGKPIRPEWYGDEVQRQMTAAGVPVIRLKDMRHTAATILLDSGAQPATVAKWLGHDPAVLLRVYAHPYKEALAGAGDALFAESAAQ</sequence>
<evidence type="ECO:0000256" key="3">
    <source>
        <dbReference type="ARBA" id="ARBA00023172"/>
    </source>
</evidence>
<dbReference type="EMBL" id="CP046173">
    <property type="protein sequence ID" value="QIS24136.1"/>
    <property type="molecule type" value="Genomic_DNA"/>
</dbReference>
<dbReference type="AlphaFoldDB" id="A0A6G9ZGA9"/>
<dbReference type="InterPro" id="IPR011010">
    <property type="entry name" value="DNA_brk_join_enz"/>
</dbReference>
<comment type="similarity">
    <text evidence="1">Belongs to the 'phage' integrase family.</text>
</comment>
<dbReference type="PANTHER" id="PTHR30349:SF41">
    <property type="entry name" value="INTEGRASE_RECOMBINASE PROTEIN MJ0367-RELATED"/>
    <property type="match status" value="1"/>
</dbReference>
<dbReference type="InterPro" id="IPR002104">
    <property type="entry name" value="Integrase_catalytic"/>
</dbReference>
<feature type="region of interest" description="Disordered" evidence="4">
    <location>
        <begin position="1"/>
        <end position="21"/>
    </location>
</feature>
<dbReference type="Pfam" id="PF13338">
    <property type="entry name" value="AbiEi_4"/>
    <property type="match status" value="1"/>
</dbReference>
<dbReference type="Gene3D" id="1.10.150.130">
    <property type="match status" value="1"/>
</dbReference>
<evidence type="ECO:0000259" key="5">
    <source>
        <dbReference type="PROSITE" id="PS51898"/>
    </source>
</evidence>
<dbReference type="Gene3D" id="1.10.443.10">
    <property type="entry name" value="Intergrase catalytic core"/>
    <property type="match status" value="1"/>
</dbReference>
<dbReference type="PROSITE" id="PS51898">
    <property type="entry name" value="TYR_RECOMBINASE"/>
    <property type="match status" value="1"/>
</dbReference>
<evidence type="ECO:0000313" key="6">
    <source>
        <dbReference type="EMBL" id="QIS24136.1"/>
    </source>
</evidence>
<dbReference type="PANTHER" id="PTHR30349">
    <property type="entry name" value="PHAGE INTEGRASE-RELATED"/>
    <property type="match status" value="1"/>
</dbReference>
<dbReference type="SUPFAM" id="SSF56349">
    <property type="entry name" value="DNA breaking-rejoining enzymes"/>
    <property type="match status" value="1"/>
</dbReference>
<proteinExistence type="inferred from homology"/>
<feature type="domain" description="Tyr recombinase" evidence="5">
    <location>
        <begin position="250"/>
        <end position="447"/>
    </location>
</feature>
<keyword evidence="2" id="KW-0238">DNA-binding</keyword>
<feature type="compositionally biased region" description="Basic and acidic residues" evidence="4">
    <location>
        <begin position="1"/>
        <end position="13"/>
    </location>
</feature>
<dbReference type="Proteomes" id="UP000500953">
    <property type="component" value="Chromosome"/>
</dbReference>
<dbReference type="Pfam" id="PF00589">
    <property type="entry name" value="Phage_integrase"/>
    <property type="match status" value="1"/>
</dbReference>
<keyword evidence="3" id="KW-0233">DNA recombination</keyword>
<accession>A0A6G9ZGA9</accession>
<protein>
    <submittedName>
        <fullName evidence="6">Tyrosine-type recombinase/integrase</fullName>
    </submittedName>
</protein>
<gene>
    <name evidence="6" type="ORF">F6W96_11925</name>
</gene>
<name>A0A6G9ZGA9_9NOCA</name>
<dbReference type="CDD" id="cd01189">
    <property type="entry name" value="INT_ICEBs1_C_like"/>
    <property type="match status" value="1"/>
</dbReference>